<feature type="domain" description="AMP-dependent synthetase/ligase" evidence="5">
    <location>
        <begin position="5"/>
        <end position="137"/>
    </location>
</feature>
<dbReference type="PANTHER" id="PTHR43605:SF10">
    <property type="entry name" value="ACYL-COA SYNTHETASE MEDIUM CHAIN FAMILY MEMBER 3"/>
    <property type="match status" value="1"/>
</dbReference>
<evidence type="ECO:0000256" key="2">
    <source>
        <dbReference type="ARBA" id="ARBA00022598"/>
    </source>
</evidence>
<feature type="domain" description="AMP-binding enzyme C-terminal" evidence="6">
    <location>
        <begin position="188"/>
        <end position="263"/>
    </location>
</feature>
<dbReference type="SUPFAM" id="SSF56801">
    <property type="entry name" value="Acetyl-CoA synthetase-like"/>
    <property type="match status" value="1"/>
</dbReference>
<evidence type="ECO:0000259" key="6">
    <source>
        <dbReference type="Pfam" id="PF13193"/>
    </source>
</evidence>
<proteinExistence type="inferred from homology"/>
<dbReference type="InterPro" id="IPR025110">
    <property type="entry name" value="AMP-bd_C"/>
</dbReference>
<organism evidence="7 8">
    <name type="scientific">Amphibacillus indicireducens</name>
    <dbReference type="NCBI Taxonomy" id="1076330"/>
    <lineage>
        <taxon>Bacteria</taxon>
        <taxon>Bacillati</taxon>
        <taxon>Bacillota</taxon>
        <taxon>Bacilli</taxon>
        <taxon>Bacillales</taxon>
        <taxon>Bacillaceae</taxon>
        <taxon>Amphibacillus</taxon>
    </lineage>
</organism>
<dbReference type="Proteomes" id="UP001501734">
    <property type="component" value="Unassembled WGS sequence"/>
</dbReference>
<protein>
    <submittedName>
        <fullName evidence="7">Uncharacterized protein</fullName>
    </submittedName>
</protein>
<dbReference type="Gene3D" id="3.40.50.12780">
    <property type="entry name" value="N-terminal domain of ligase-like"/>
    <property type="match status" value="1"/>
</dbReference>
<keyword evidence="4" id="KW-0067">ATP-binding</keyword>
<evidence type="ECO:0000256" key="3">
    <source>
        <dbReference type="ARBA" id="ARBA00022741"/>
    </source>
</evidence>
<keyword evidence="8" id="KW-1185">Reference proteome</keyword>
<sequence>MFFHVWNGIFDRFKVNIWYSAPTAFRLLKAKGDLYKNYDLSSLRHVLSVGEPLNPEVIFWADQQLNLRIHDTWWMTETGGHLIVNLPAEKIIPGSMGRAFPGITIAILDDDGEELPRGEVGQLAIKAPWPGLMKAIWNNQAKYEQYFNYPGWYVSGDLAYQDQEGYIFFQGRQDDMINSQGERIGPFEVESSLIEHPAVEEAGVIGKPDPVRGEIVKAFITLKPGYFNTEELLEEIRLHVKKNLAAHAYPREIEVVDSLPKTKISGKILRRELKQQEIEKLNYKTLSI</sequence>
<evidence type="ECO:0000313" key="7">
    <source>
        <dbReference type="EMBL" id="GAA4074679.1"/>
    </source>
</evidence>
<dbReference type="InterPro" id="IPR051087">
    <property type="entry name" value="Mitochondrial_ACSM"/>
</dbReference>
<dbReference type="EMBL" id="BAABDL010000110">
    <property type="protein sequence ID" value="GAA4074679.1"/>
    <property type="molecule type" value="Genomic_DNA"/>
</dbReference>
<reference evidence="8" key="1">
    <citation type="journal article" date="2019" name="Int. J. Syst. Evol. Microbiol.">
        <title>The Global Catalogue of Microorganisms (GCM) 10K type strain sequencing project: providing services to taxonomists for standard genome sequencing and annotation.</title>
        <authorList>
            <consortium name="The Broad Institute Genomics Platform"/>
            <consortium name="The Broad Institute Genome Sequencing Center for Infectious Disease"/>
            <person name="Wu L."/>
            <person name="Ma J."/>
        </authorList>
    </citation>
    <scope>NUCLEOTIDE SEQUENCE [LARGE SCALE GENOMIC DNA]</scope>
    <source>
        <strain evidence="8">JCM 17250</strain>
    </source>
</reference>
<dbReference type="InterPro" id="IPR000873">
    <property type="entry name" value="AMP-dep_synth/lig_dom"/>
</dbReference>
<evidence type="ECO:0000256" key="1">
    <source>
        <dbReference type="ARBA" id="ARBA00006432"/>
    </source>
</evidence>
<dbReference type="Pfam" id="PF00501">
    <property type="entry name" value="AMP-binding"/>
    <property type="match status" value="1"/>
</dbReference>
<comment type="caution">
    <text evidence="7">The sequence shown here is derived from an EMBL/GenBank/DDBJ whole genome shotgun (WGS) entry which is preliminary data.</text>
</comment>
<dbReference type="PANTHER" id="PTHR43605">
    <property type="entry name" value="ACYL-COENZYME A SYNTHETASE"/>
    <property type="match status" value="1"/>
</dbReference>
<dbReference type="Pfam" id="PF13193">
    <property type="entry name" value="AMP-binding_C"/>
    <property type="match status" value="1"/>
</dbReference>
<dbReference type="InterPro" id="IPR045851">
    <property type="entry name" value="AMP-bd_C_sf"/>
</dbReference>
<evidence type="ECO:0000313" key="8">
    <source>
        <dbReference type="Proteomes" id="UP001501734"/>
    </source>
</evidence>
<dbReference type="Gene3D" id="3.30.300.30">
    <property type="match status" value="1"/>
</dbReference>
<comment type="similarity">
    <text evidence="1">Belongs to the ATP-dependent AMP-binding enzyme family.</text>
</comment>
<gene>
    <name evidence="7" type="ORF">GCM10022410_19640</name>
</gene>
<keyword evidence="3" id="KW-0547">Nucleotide-binding</keyword>
<evidence type="ECO:0000259" key="5">
    <source>
        <dbReference type="Pfam" id="PF00501"/>
    </source>
</evidence>
<name>A0ABP7VU71_9BACI</name>
<accession>A0ABP7VU71</accession>
<keyword evidence="2" id="KW-0436">Ligase</keyword>
<dbReference type="InterPro" id="IPR042099">
    <property type="entry name" value="ANL_N_sf"/>
</dbReference>
<evidence type="ECO:0000256" key="4">
    <source>
        <dbReference type="ARBA" id="ARBA00022840"/>
    </source>
</evidence>